<keyword evidence="3" id="KW-0808">Transferase</keyword>
<dbReference type="PANTHER" id="PTHR12526">
    <property type="entry name" value="GLYCOSYLTRANSFERASE"/>
    <property type="match status" value="1"/>
</dbReference>
<reference evidence="3" key="1">
    <citation type="journal article" date="2020" name="mSystems">
        <title>Genome- and Community-Level Interaction Insights into Carbon Utilization and Element Cycling Functions of Hydrothermarchaeota in Hydrothermal Sediment.</title>
        <authorList>
            <person name="Zhou Z."/>
            <person name="Liu Y."/>
            <person name="Xu W."/>
            <person name="Pan J."/>
            <person name="Luo Z.H."/>
            <person name="Li M."/>
        </authorList>
    </citation>
    <scope>NUCLEOTIDE SEQUENCE [LARGE SCALE GENOMIC DNA]</scope>
    <source>
        <strain evidence="3">SpSt-1056</strain>
    </source>
</reference>
<dbReference type="Pfam" id="PF13439">
    <property type="entry name" value="Glyco_transf_4"/>
    <property type="match status" value="1"/>
</dbReference>
<evidence type="ECO:0000313" key="3">
    <source>
        <dbReference type="EMBL" id="HHK67539.1"/>
    </source>
</evidence>
<dbReference type="EMBL" id="DRWN01000002">
    <property type="protein sequence ID" value="HHK67539.1"/>
    <property type="molecule type" value="Genomic_DNA"/>
</dbReference>
<feature type="domain" description="Glycosyltransferase subfamily 4-like N-terminal" evidence="2">
    <location>
        <begin position="36"/>
        <end position="183"/>
    </location>
</feature>
<dbReference type="PANTHER" id="PTHR12526:SF584">
    <property type="entry name" value="GLYCOSYLTRANSFERASE"/>
    <property type="match status" value="1"/>
</dbReference>
<comment type="caution">
    <text evidence="3">The sequence shown here is derived from an EMBL/GenBank/DDBJ whole genome shotgun (WGS) entry which is preliminary data.</text>
</comment>
<evidence type="ECO:0000259" key="2">
    <source>
        <dbReference type="Pfam" id="PF13439"/>
    </source>
</evidence>
<protein>
    <submittedName>
        <fullName evidence="3">Glycosyltransferase family 1 protein</fullName>
    </submittedName>
</protein>
<dbReference type="AlphaFoldDB" id="A0A7C5LB42"/>
<dbReference type="InterPro" id="IPR001296">
    <property type="entry name" value="Glyco_trans_1"/>
</dbReference>
<dbReference type="InterPro" id="IPR028098">
    <property type="entry name" value="Glyco_trans_4-like_N"/>
</dbReference>
<dbReference type="CDD" id="cd03801">
    <property type="entry name" value="GT4_PimA-like"/>
    <property type="match status" value="1"/>
</dbReference>
<organism evidence="3">
    <name type="scientific">Caldiarchaeum subterraneum</name>
    <dbReference type="NCBI Taxonomy" id="311458"/>
    <lineage>
        <taxon>Archaea</taxon>
        <taxon>Nitrososphaerota</taxon>
        <taxon>Candidatus Caldarchaeales</taxon>
        <taxon>Candidatus Caldarchaeaceae</taxon>
        <taxon>Candidatus Caldarchaeum</taxon>
    </lineage>
</organism>
<accession>A0A7C5LB42</accession>
<gene>
    <name evidence="3" type="ORF">ENM11_00055</name>
</gene>
<sequence>MLRIVSAIPAKQGLTGASLALVHVLLGVLRKTDGRVHVTVITSASAMRYPAFRRLIQAGAEAHILNIDRFSSPLYWLFLALKLLLSGRHDIAHFSTPKTFFLMYPAAVIAARRTVLTLEGYPPYELAGSGLFSRLLGMACWLAGLKLADSVAACSEWLRKIVERSHGCGWKISTVHNPVDHERFNIAVQKDYGGPVVIVARLHPVKGVDTALKAIAHMREKRRTAPKLLIVGDGVERPRLEKLANELGIAENVEFLGHRYDVENYVKNASVVLVPSRYEPFGMPAAEAAAAGKPVVASSAGGLKEIVENGVTGFLFKTDDHTDLAEKVGKLLDDFSLRMRMGQAARERAFEKFTPEAVASQMLKVYISTLRQ</sequence>
<name>A0A7C5LB42_CALS0</name>
<dbReference type="SUPFAM" id="SSF53756">
    <property type="entry name" value="UDP-Glycosyltransferase/glycogen phosphorylase"/>
    <property type="match status" value="1"/>
</dbReference>
<dbReference type="Gene3D" id="3.40.50.2000">
    <property type="entry name" value="Glycogen Phosphorylase B"/>
    <property type="match status" value="2"/>
</dbReference>
<dbReference type="GO" id="GO:0016757">
    <property type="term" value="F:glycosyltransferase activity"/>
    <property type="evidence" value="ECO:0007669"/>
    <property type="project" value="InterPro"/>
</dbReference>
<proteinExistence type="predicted"/>
<feature type="domain" description="Glycosyl transferase family 1" evidence="1">
    <location>
        <begin position="196"/>
        <end position="348"/>
    </location>
</feature>
<dbReference type="Pfam" id="PF00534">
    <property type="entry name" value="Glycos_transf_1"/>
    <property type="match status" value="1"/>
</dbReference>
<evidence type="ECO:0000259" key="1">
    <source>
        <dbReference type="Pfam" id="PF00534"/>
    </source>
</evidence>